<dbReference type="HOGENOM" id="CLU_1768706_0_0_1"/>
<evidence type="ECO:0000313" key="3">
    <source>
        <dbReference type="Proteomes" id="UP000054538"/>
    </source>
</evidence>
<dbReference type="STRING" id="930991.A0A0D0E684"/>
<feature type="transmembrane region" description="Helical" evidence="1">
    <location>
        <begin position="79"/>
        <end position="100"/>
    </location>
</feature>
<dbReference type="OrthoDB" id="9451547at2759"/>
<feature type="transmembrane region" description="Helical" evidence="1">
    <location>
        <begin position="37"/>
        <end position="58"/>
    </location>
</feature>
<name>A0A0D0E684_9AGAM</name>
<dbReference type="PANTHER" id="PTHR35043:SF7">
    <property type="entry name" value="TRANSCRIPTION FACTOR DOMAIN-CONTAINING PROTEIN"/>
    <property type="match status" value="1"/>
</dbReference>
<keyword evidence="1" id="KW-1133">Transmembrane helix</keyword>
<reference evidence="2 3" key="1">
    <citation type="submission" date="2014-04" db="EMBL/GenBank/DDBJ databases">
        <authorList>
            <consortium name="DOE Joint Genome Institute"/>
            <person name="Kuo A."/>
            <person name="Kohler A."/>
            <person name="Jargeat P."/>
            <person name="Nagy L.G."/>
            <person name="Floudas D."/>
            <person name="Copeland A."/>
            <person name="Barry K.W."/>
            <person name="Cichocki N."/>
            <person name="Veneault-Fourrey C."/>
            <person name="LaButti K."/>
            <person name="Lindquist E.A."/>
            <person name="Lipzen A."/>
            <person name="Lundell T."/>
            <person name="Morin E."/>
            <person name="Murat C."/>
            <person name="Sun H."/>
            <person name="Tunlid A."/>
            <person name="Henrissat B."/>
            <person name="Grigoriev I.V."/>
            <person name="Hibbett D.S."/>
            <person name="Martin F."/>
            <person name="Nordberg H.P."/>
            <person name="Cantor M.N."/>
            <person name="Hua S.X."/>
        </authorList>
    </citation>
    <scope>NUCLEOTIDE SEQUENCE [LARGE SCALE GENOMIC DNA]</scope>
    <source>
        <strain evidence="2 3">Ve08.2h10</strain>
    </source>
</reference>
<dbReference type="EMBL" id="KN825204">
    <property type="protein sequence ID" value="KIK93210.1"/>
    <property type="molecule type" value="Genomic_DNA"/>
</dbReference>
<keyword evidence="1" id="KW-0812">Transmembrane</keyword>
<evidence type="ECO:0000313" key="2">
    <source>
        <dbReference type="EMBL" id="KIK93210.1"/>
    </source>
</evidence>
<accession>A0A0D0E684</accession>
<evidence type="ECO:0000256" key="1">
    <source>
        <dbReference type="SAM" id="Phobius"/>
    </source>
</evidence>
<gene>
    <name evidence="2" type="ORF">PAXRUDRAFT_789218</name>
</gene>
<organism evidence="2 3">
    <name type="scientific">Paxillus rubicundulus Ve08.2h10</name>
    <dbReference type="NCBI Taxonomy" id="930991"/>
    <lineage>
        <taxon>Eukaryota</taxon>
        <taxon>Fungi</taxon>
        <taxon>Dikarya</taxon>
        <taxon>Basidiomycota</taxon>
        <taxon>Agaricomycotina</taxon>
        <taxon>Agaricomycetes</taxon>
        <taxon>Agaricomycetidae</taxon>
        <taxon>Boletales</taxon>
        <taxon>Paxilineae</taxon>
        <taxon>Paxillaceae</taxon>
        <taxon>Paxillus</taxon>
    </lineage>
</organism>
<protein>
    <submittedName>
        <fullName evidence="2">Uncharacterized protein</fullName>
    </submittedName>
</protein>
<dbReference type="PANTHER" id="PTHR35043">
    <property type="entry name" value="TRANSCRIPTION FACTOR DOMAIN-CONTAINING PROTEIN"/>
    <property type="match status" value="1"/>
</dbReference>
<keyword evidence="1" id="KW-0472">Membrane</keyword>
<dbReference type="AlphaFoldDB" id="A0A0D0E684"/>
<reference evidence="3" key="2">
    <citation type="submission" date="2015-01" db="EMBL/GenBank/DDBJ databases">
        <title>Evolutionary Origins and Diversification of the Mycorrhizal Mutualists.</title>
        <authorList>
            <consortium name="DOE Joint Genome Institute"/>
            <consortium name="Mycorrhizal Genomics Consortium"/>
            <person name="Kohler A."/>
            <person name="Kuo A."/>
            <person name="Nagy L.G."/>
            <person name="Floudas D."/>
            <person name="Copeland A."/>
            <person name="Barry K.W."/>
            <person name="Cichocki N."/>
            <person name="Veneault-Fourrey C."/>
            <person name="LaButti K."/>
            <person name="Lindquist E.A."/>
            <person name="Lipzen A."/>
            <person name="Lundell T."/>
            <person name="Morin E."/>
            <person name="Murat C."/>
            <person name="Riley R."/>
            <person name="Ohm R."/>
            <person name="Sun H."/>
            <person name="Tunlid A."/>
            <person name="Henrissat B."/>
            <person name="Grigoriev I.V."/>
            <person name="Hibbett D.S."/>
            <person name="Martin F."/>
        </authorList>
    </citation>
    <scope>NUCLEOTIDE SEQUENCE [LARGE SCALE GENOMIC DNA]</scope>
    <source>
        <strain evidence="3">Ve08.2h10</strain>
    </source>
</reference>
<keyword evidence="3" id="KW-1185">Reference proteome</keyword>
<dbReference type="Proteomes" id="UP000054538">
    <property type="component" value="Unassembled WGS sequence"/>
</dbReference>
<dbReference type="InParanoid" id="A0A0D0E684"/>
<proteinExistence type="predicted"/>
<feature type="transmembrane region" description="Helical" evidence="1">
    <location>
        <begin position="106"/>
        <end position="124"/>
    </location>
</feature>
<sequence>MSKTDDAPALLLILLINRSFGSIACDFQFPSQAEKIIWRVASLALIVTPCLLCLAEMFGITDSLDSYYLDYDDMDTIRFSLLSVGVLARLVFMVLMFASLRDLPAIAYETVSWTVYIPHLWFLYDSMCRSHLAICRPTHELQLVPPL</sequence>